<evidence type="ECO:0000313" key="1">
    <source>
        <dbReference type="EMBL" id="KAJ3503100.1"/>
    </source>
</evidence>
<organism evidence="1 2">
    <name type="scientific">Fusarium decemcellulare</name>
    <dbReference type="NCBI Taxonomy" id="57161"/>
    <lineage>
        <taxon>Eukaryota</taxon>
        <taxon>Fungi</taxon>
        <taxon>Dikarya</taxon>
        <taxon>Ascomycota</taxon>
        <taxon>Pezizomycotina</taxon>
        <taxon>Sordariomycetes</taxon>
        <taxon>Hypocreomycetidae</taxon>
        <taxon>Hypocreales</taxon>
        <taxon>Nectriaceae</taxon>
        <taxon>Fusarium</taxon>
        <taxon>Fusarium decemcellulare species complex</taxon>
    </lineage>
</organism>
<sequence length="266" mass="30168">MANAPALGMDGVDVEAMMAEYGSLYSFPWEQWYTESQSVLPGTSDGITPGLNLYTRDAHQQNNYTLNYPAPEDHKWPVSAPNHDYPAPISVSEPISPTDSSTKSPAQREKRKRKRSTNERAPAKTSRRDSSKNNNSQPTAKDTRHVSNPRGAQQAAVTSAPSLGQEPDGRTKRVQERNRIASNKFRVKKRENAKKLREDEQDIERINQDLSSCVADLTTEVYQLKMRLLQHTDCDCALIQSYIANEAHRYIRDLDEEKRHEAHYQA</sequence>
<proteinExistence type="predicted"/>
<reference evidence="1" key="1">
    <citation type="submission" date="2022-08" db="EMBL/GenBank/DDBJ databases">
        <title>Genome Sequence of Fusarium decemcellulare.</title>
        <authorList>
            <person name="Buettner E."/>
        </authorList>
    </citation>
    <scope>NUCLEOTIDE SEQUENCE</scope>
    <source>
        <strain evidence="1">Babe19</strain>
    </source>
</reference>
<protein>
    <submittedName>
        <fullName evidence="1">Uncharacterized protein</fullName>
    </submittedName>
</protein>
<accession>A0ACC1RBH7</accession>
<dbReference type="Proteomes" id="UP001148629">
    <property type="component" value="Unassembled WGS sequence"/>
</dbReference>
<name>A0ACC1RBH7_9HYPO</name>
<dbReference type="EMBL" id="JANRMS010005242">
    <property type="protein sequence ID" value="KAJ3503100.1"/>
    <property type="molecule type" value="Genomic_DNA"/>
</dbReference>
<keyword evidence="2" id="KW-1185">Reference proteome</keyword>
<comment type="caution">
    <text evidence="1">The sequence shown here is derived from an EMBL/GenBank/DDBJ whole genome shotgun (WGS) entry which is preliminary data.</text>
</comment>
<gene>
    <name evidence="1" type="ORF">NM208_g16583</name>
</gene>
<evidence type="ECO:0000313" key="2">
    <source>
        <dbReference type="Proteomes" id="UP001148629"/>
    </source>
</evidence>